<dbReference type="OrthoDB" id="9805625at2"/>
<evidence type="ECO:0000256" key="2">
    <source>
        <dbReference type="ARBA" id="ARBA00022676"/>
    </source>
</evidence>
<reference evidence="6 7" key="1">
    <citation type="journal article" date="2012" name="J. Bacteriol.">
        <title>Draft Genome Sequence of Cecembia lonarensis Strain LW9T, Isolated from Lonar Lake, a Haloalkaline Lake in India.</title>
        <authorList>
            <person name="Shivaji S."/>
            <person name="Ara S."/>
            <person name="Singh A."/>
            <person name="Pinnaka A.K."/>
        </authorList>
    </citation>
    <scope>NUCLEOTIDE SEQUENCE [LARGE SCALE GENOMIC DNA]</scope>
    <source>
        <strain evidence="6 7">LW9</strain>
    </source>
</reference>
<sequence>MLTFYLLLGILYGLALLWLGSLWDNRSPKQDEIVHSQEMVSILIPFRNEVKNLPQLFVSLLQLKYRPFEVVFVDDHSEDAGKALLHRLIEGNRDSDIAFVVLENQGKGKKEAIETAVHHARGGLLITTDADCNLPVNWIELYLQAFDAPKTQLAAGPVISQGADTFLSKFQQIEWASIWLMTQMGFGLGRPLMCSAANMAYRKAAFLNVGAYEGNKQHPSGDDEFLLKKISQRYGGNSTVYLLDNLVWTQAEPSWGKLYSQRARWASKWRLHASFYHKVLSFLPVLLQLLFLSSLILLSQGWGGVMIFSWLWGLKLLLERRVLGKTLKHLNLELYSKDFFLTSLWHPFYVVMVGWKAIFGKIRWKGRNSSQFN</sequence>
<evidence type="ECO:0000259" key="5">
    <source>
        <dbReference type="Pfam" id="PF00535"/>
    </source>
</evidence>
<dbReference type="InterPro" id="IPR029044">
    <property type="entry name" value="Nucleotide-diphossugar_trans"/>
</dbReference>
<keyword evidence="2" id="KW-0328">Glycosyltransferase</keyword>
<dbReference type="PANTHER" id="PTHR43630:SF1">
    <property type="entry name" value="POLY-BETA-1,6-N-ACETYL-D-GLUCOSAMINE SYNTHASE"/>
    <property type="match status" value="1"/>
</dbReference>
<dbReference type="Gene3D" id="3.90.550.10">
    <property type="entry name" value="Spore Coat Polysaccharide Biosynthesis Protein SpsA, Chain A"/>
    <property type="match status" value="1"/>
</dbReference>
<evidence type="ECO:0000256" key="3">
    <source>
        <dbReference type="ARBA" id="ARBA00022679"/>
    </source>
</evidence>
<protein>
    <submittedName>
        <fullName evidence="6">N-glycosyltransferase</fullName>
    </submittedName>
</protein>
<dbReference type="AlphaFoldDB" id="K1LXX3"/>
<name>K1LXX3_CECL9</name>
<evidence type="ECO:0000313" key="7">
    <source>
        <dbReference type="Proteomes" id="UP000004478"/>
    </source>
</evidence>
<accession>K1LXX3</accession>
<keyword evidence="7" id="KW-1185">Reference proteome</keyword>
<dbReference type="PANTHER" id="PTHR43630">
    <property type="entry name" value="POLY-BETA-1,6-N-ACETYL-D-GLUCOSAMINE SYNTHASE"/>
    <property type="match status" value="1"/>
</dbReference>
<evidence type="ECO:0000256" key="1">
    <source>
        <dbReference type="ARBA" id="ARBA00006739"/>
    </source>
</evidence>
<evidence type="ECO:0000256" key="4">
    <source>
        <dbReference type="SAM" id="Phobius"/>
    </source>
</evidence>
<evidence type="ECO:0000313" key="6">
    <source>
        <dbReference type="EMBL" id="EKB49019.1"/>
    </source>
</evidence>
<dbReference type="Proteomes" id="UP000004478">
    <property type="component" value="Unassembled WGS sequence"/>
</dbReference>
<dbReference type="SUPFAM" id="SSF53448">
    <property type="entry name" value="Nucleotide-diphospho-sugar transferases"/>
    <property type="match status" value="1"/>
</dbReference>
<feature type="transmembrane region" description="Helical" evidence="4">
    <location>
        <begin position="275"/>
        <end position="296"/>
    </location>
</feature>
<feature type="domain" description="Glycosyltransferase 2-like" evidence="5">
    <location>
        <begin position="41"/>
        <end position="206"/>
    </location>
</feature>
<organism evidence="6 7">
    <name type="scientific">Cecembia lonarensis (strain CCUG 58316 / KCTC 22772 / LW9)</name>
    <dbReference type="NCBI Taxonomy" id="1225176"/>
    <lineage>
        <taxon>Bacteria</taxon>
        <taxon>Pseudomonadati</taxon>
        <taxon>Bacteroidota</taxon>
        <taxon>Cytophagia</taxon>
        <taxon>Cytophagales</taxon>
        <taxon>Cyclobacteriaceae</taxon>
        <taxon>Cecembia</taxon>
    </lineage>
</organism>
<proteinExistence type="inferred from homology"/>
<keyword evidence="4" id="KW-1133">Transmembrane helix</keyword>
<feature type="transmembrane region" description="Helical" evidence="4">
    <location>
        <begin position="339"/>
        <end position="358"/>
    </location>
</feature>
<dbReference type="RefSeq" id="WP_009185391.1">
    <property type="nucleotide sequence ID" value="NZ_AMGM01000035.1"/>
</dbReference>
<keyword evidence="4" id="KW-0472">Membrane</keyword>
<comment type="caution">
    <text evidence="6">The sequence shown here is derived from an EMBL/GenBank/DDBJ whole genome shotgun (WGS) entry which is preliminary data.</text>
</comment>
<feature type="transmembrane region" description="Helical" evidence="4">
    <location>
        <begin position="6"/>
        <end position="23"/>
    </location>
</feature>
<dbReference type="EMBL" id="AMGM01000035">
    <property type="protein sequence ID" value="EKB49019.1"/>
    <property type="molecule type" value="Genomic_DNA"/>
</dbReference>
<keyword evidence="4" id="KW-0812">Transmembrane</keyword>
<comment type="similarity">
    <text evidence="1">Belongs to the glycosyltransferase 2 family.</text>
</comment>
<dbReference type="GO" id="GO:0016757">
    <property type="term" value="F:glycosyltransferase activity"/>
    <property type="evidence" value="ECO:0007669"/>
    <property type="project" value="UniProtKB-KW"/>
</dbReference>
<dbReference type="InterPro" id="IPR001173">
    <property type="entry name" value="Glyco_trans_2-like"/>
</dbReference>
<dbReference type="Pfam" id="PF00535">
    <property type="entry name" value="Glycos_transf_2"/>
    <property type="match status" value="1"/>
</dbReference>
<gene>
    <name evidence="6" type="ORF">B879_02362</name>
</gene>
<keyword evidence="3 6" id="KW-0808">Transferase</keyword>